<dbReference type="EMBL" id="KZ772733">
    <property type="protein sequence ID" value="PTQ36807.1"/>
    <property type="molecule type" value="Genomic_DNA"/>
</dbReference>
<proteinExistence type="predicted"/>
<feature type="region of interest" description="Disordered" evidence="1">
    <location>
        <begin position="45"/>
        <end position="67"/>
    </location>
</feature>
<feature type="compositionally biased region" description="Basic and acidic residues" evidence="1">
    <location>
        <begin position="54"/>
        <end position="67"/>
    </location>
</feature>
<sequence length="160" mass="18703">MGCFRHSPPLSKQCQTSPCSLQLHHVHRIRNVCILVRTWSDTISSAEPEGMPDLARERERERGNLSNHRDQTDRLVCSCAISHSLLWSERLRRSRLKRAFIRSIERENERERTHKYANLLLRFPPKSGCCCRAFFSNPRSCSGPHEILLLSLRLWDGFIH</sequence>
<name>A0A2R6WSG8_MARPO</name>
<dbReference type="Gramene" id="Mp1g24590.1">
    <property type="protein sequence ID" value="Mp1g24590.1.cds1"/>
    <property type="gene ID" value="Mp1g24590"/>
</dbReference>
<dbReference type="AlphaFoldDB" id="A0A2R6WSG8"/>
<evidence type="ECO:0000256" key="1">
    <source>
        <dbReference type="SAM" id="MobiDB-lite"/>
    </source>
</evidence>
<dbReference type="EMBL" id="KZ772733">
    <property type="protein sequence ID" value="PTQ36806.1"/>
    <property type="molecule type" value="Genomic_DNA"/>
</dbReference>
<evidence type="ECO:0000313" key="3">
    <source>
        <dbReference type="Proteomes" id="UP000244005"/>
    </source>
</evidence>
<protein>
    <submittedName>
        <fullName evidence="2">Uncharacterized protein</fullName>
    </submittedName>
</protein>
<evidence type="ECO:0000313" key="2">
    <source>
        <dbReference type="EMBL" id="PTQ36807.1"/>
    </source>
</evidence>
<keyword evidence="3" id="KW-1185">Reference proteome</keyword>
<organism evidence="2 3">
    <name type="scientific">Marchantia polymorpha</name>
    <name type="common">Common liverwort</name>
    <name type="synonym">Marchantia aquatica</name>
    <dbReference type="NCBI Taxonomy" id="3197"/>
    <lineage>
        <taxon>Eukaryota</taxon>
        <taxon>Viridiplantae</taxon>
        <taxon>Streptophyta</taxon>
        <taxon>Embryophyta</taxon>
        <taxon>Marchantiophyta</taxon>
        <taxon>Marchantiopsida</taxon>
        <taxon>Marchantiidae</taxon>
        <taxon>Marchantiales</taxon>
        <taxon>Marchantiaceae</taxon>
        <taxon>Marchantia</taxon>
    </lineage>
</organism>
<reference evidence="2" key="2">
    <citation type="submission" date="2017-12" db="EMBL/GenBank/DDBJ databases">
        <title>WGS assembly of Marchantia polymorpha.</title>
        <authorList>
            <person name="Bowman J.L."/>
            <person name="Kohchi T."/>
            <person name="Yamato K.T."/>
            <person name="Jenkins J."/>
            <person name="Shu S."/>
            <person name="Ishizaki K."/>
            <person name="Yamaoka S."/>
            <person name="Nishihama R."/>
            <person name="Nakamura Y."/>
            <person name="Berger F."/>
            <person name="Adam C."/>
            <person name="Aki S.S."/>
            <person name="Althoff F."/>
            <person name="Araki T."/>
            <person name="Arteaga-Vazquez M.A."/>
            <person name="Balasubrmanian S."/>
            <person name="Bauer D."/>
            <person name="Boehm C.R."/>
            <person name="Briginshaw L."/>
            <person name="Caballero-Perez J."/>
            <person name="Catarino B."/>
            <person name="Chen F."/>
            <person name="Chiyoda S."/>
            <person name="Chovatia M."/>
            <person name="Davies K.M."/>
            <person name="Delmans M."/>
            <person name="Demura T."/>
            <person name="Dierschke T."/>
            <person name="Dolan L."/>
            <person name="Dorantes-Acosta A.E."/>
            <person name="Eklund D.M."/>
            <person name="Florent S.N."/>
            <person name="Flores-Sandoval E."/>
            <person name="Fujiyama A."/>
            <person name="Fukuzawa H."/>
            <person name="Galik B."/>
            <person name="Grimanelli D."/>
            <person name="Grimwood J."/>
            <person name="Grossniklaus U."/>
            <person name="Hamada T."/>
            <person name="Haseloff J."/>
            <person name="Hetherington A.J."/>
            <person name="Higo A."/>
            <person name="Hirakawa Y."/>
            <person name="Hundley H.N."/>
            <person name="Ikeda Y."/>
            <person name="Inoue K."/>
            <person name="Inoue S."/>
            <person name="Ishida S."/>
            <person name="Jia Q."/>
            <person name="Kakita M."/>
            <person name="Kanazawa T."/>
            <person name="Kawai Y."/>
            <person name="Kawashima T."/>
            <person name="Kennedy M."/>
            <person name="Kinose K."/>
            <person name="Kinoshita T."/>
            <person name="Kohara Y."/>
            <person name="Koide E."/>
            <person name="Komatsu K."/>
            <person name="Kopischke S."/>
            <person name="Kubo M."/>
            <person name="Kyozuka J."/>
            <person name="Lagercrantz U."/>
            <person name="Lin S.S."/>
            <person name="Lindquist E."/>
            <person name="Lipzen A.M."/>
            <person name="Lu C."/>
            <person name="Luna E.D."/>
            <person name="Martienssen R.A."/>
            <person name="Minamino N."/>
            <person name="Mizutani M."/>
            <person name="Mizutani M."/>
            <person name="Mochizuki N."/>
            <person name="Monte I."/>
            <person name="Mosher R."/>
            <person name="Nagasaki H."/>
            <person name="Nakagami H."/>
            <person name="Naramoto S."/>
            <person name="Nishitani K."/>
            <person name="Ohtani M."/>
            <person name="Okamoto T."/>
            <person name="Okumura M."/>
            <person name="Phillips J."/>
            <person name="Pollak B."/>
            <person name="Reinders A."/>
            <person name="Roevekamp M."/>
            <person name="Sano R."/>
            <person name="Sawa S."/>
            <person name="Schmid M.W."/>
            <person name="Shirakawa M."/>
            <person name="Solano R."/>
            <person name="Spunde A."/>
            <person name="Suetsugu N."/>
            <person name="Sugano S."/>
            <person name="Sugiyama A."/>
            <person name="Sun R."/>
            <person name="Suzuki Y."/>
            <person name="Takenaka M."/>
            <person name="Takezawa D."/>
            <person name="Tomogane H."/>
            <person name="Tsuzuki M."/>
            <person name="Ueda T."/>
            <person name="Umeda M."/>
            <person name="Ward J.M."/>
            <person name="Watanabe Y."/>
            <person name="Yazaki K."/>
            <person name="Yokoyama R."/>
            <person name="Yoshitake Y."/>
            <person name="Yotsui I."/>
            <person name="Zachgo S."/>
            <person name="Schmutz J."/>
        </authorList>
    </citation>
    <scope>NUCLEOTIDE SEQUENCE [LARGE SCALE GENOMIC DNA]</scope>
    <source>
        <strain evidence="2">Tak-1</strain>
    </source>
</reference>
<gene>
    <name evidence="2" type="ORF">MARPO_0061s0063</name>
</gene>
<reference evidence="3" key="1">
    <citation type="journal article" date="2017" name="Cell">
        <title>Insights into land plant evolution garnered from the Marchantia polymorpha genome.</title>
        <authorList>
            <person name="Bowman J.L."/>
            <person name="Kohchi T."/>
            <person name="Yamato K.T."/>
            <person name="Jenkins J."/>
            <person name="Shu S."/>
            <person name="Ishizaki K."/>
            <person name="Yamaoka S."/>
            <person name="Nishihama R."/>
            <person name="Nakamura Y."/>
            <person name="Berger F."/>
            <person name="Adam C."/>
            <person name="Aki S.S."/>
            <person name="Althoff F."/>
            <person name="Araki T."/>
            <person name="Arteaga-Vazquez M.A."/>
            <person name="Balasubrmanian S."/>
            <person name="Barry K."/>
            <person name="Bauer D."/>
            <person name="Boehm C.R."/>
            <person name="Briginshaw L."/>
            <person name="Caballero-Perez J."/>
            <person name="Catarino B."/>
            <person name="Chen F."/>
            <person name="Chiyoda S."/>
            <person name="Chovatia M."/>
            <person name="Davies K.M."/>
            <person name="Delmans M."/>
            <person name="Demura T."/>
            <person name="Dierschke T."/>
            <person name="Dolan L."/>
            <person name="Dorantes-Acosta A.E."/>
            <person name="Eklund D.M."/>
            <person name="Florent S.N."/>
            <person name="Flores-Sandoval E."/>
            <person name="Fujiyama A."/>
            <person name="Fukuzawa H."/>
            <person name="Galik B."/>
            <person name="Grimanelli D."/>
            <person name="Grimwood J."/>
            <person name="Grossniklaus U."/>
            <person name="Hamada T."/>
            <person name="Haseloff J."/>
            <person name="Hetherington A.J."/>
            <person name="Higo A."/>
            <person name="Hirakawa Y."/>
            <person name="Hundley H.N."/>
            <person name="Ikeda Y."/>
            <person name="Inoue K."/>
            <person name="Inoue S.I."/>
            <person name="Ishida S."/>
            <person name="Jia Q."/>
            <person name="Kakita M."/>
            <person name="Kanazawa T."/>
            <person name="Kawai Y."/>
            <person name="Kawashima T."/>
            <person name="Kennedy M."/>
            <person name="Kinose K."/>
            <person name="Kinoshita T."/>
            <person name="Kohara Y."/>
            <person name="Koide E."/>
            <person name="Komatsu K."/>
            <person name="Kopischke S."/>
            <person name="Kubo M."/>
            <person name="Kyozuka J."/>
            <person name="Lagercrantz U."/>
            <person name="Lin S.S."/>
            <person name="Lindquist E."/>
            <person name="Lipzen A.M."/>
            <person name="Lu C.W."/>
            <person name="De Luna E."/>
            <person name="Martienssen R.A."/>
            <person name="Minamino N."/>
            <person name="Mizutani M."/>
            <person name="Mizutani M."/>
            <person name="Mochizuki N."/>
            <person name="Monte I."/>
            <person name="Mosher R."/>
            <person name="Nagasaki H."/>
            <person name="Nakagami H."/>
            <person name="Naramoto S."/>
            <person name="Nishitani K."/>
            <person name="Ohtani M."/>
            <person name="Okamoto T."/>
            <person name="Okumura M."/>
            <person name="Phillips J."/>
            <person name="Pollak B."/>
            <person name="Reinders A."/>
            <person name="Rovekamp M."/>
            <person name="Sano R."/>
            <person name="Sawa S."/>
            <person name="Schmid M.W."/>
            <person name="Shirakawa M."/>
            <person name="Solano R."/>
            <person name="Spunde A."/>
            <person name="Suetsugu N."/>
            <person name="Sugano S."/>
            <person name="Sugiyama A."/>
            <person name="Sun R."/>
            <person name="Suzuki Y."/>
            <person name="Takenaka M."/>
            <person name="Takezawa D."/>
            <person name="Tomogane H."/>
            <person name="Tsuzuki M."/>
            <person name="Ueda T."/>
            <person name="Umeda M."/>
            <person name="Ward J.M."/>
            <person name="Watanabe Y."/>
            <person name="Yazaki K."/>
            <person name="Yokoyama R."/>
            <person name="Yoshitake Y."/>
            <person name="Yotsui I."/>
            <person name="Zachgo S."/>
            <person name="Schmutz J."/>
        </authorList>
    </citation>
    <scope>NUCLEOTIDE SEQUENCE [LARGE SCALE GENOMIC DNA]</scope>
    <source>
        <strain evidence="3">Tak-1</strain>
    </source>
</reference>
<dbReference type="Proteomes" id="UP000244005">
    <property type="component" value="Unassembled WGS sequence"/>
</dbReference>
<accession>A0A2R6WSG8</accession>